<feature type="transmembrane region" description="Helical" evidence="1">
    <location>
        <begin position="36"/>
        <end position="60"/>
    </location>
</feature>
<keyword evidence="1" id="KW-0472">Membrane</keyword>
<evidence type="ECO:0008006" key="4">
    <source>
        <dbReference type="Google" id="ProtNLM"/>
    </source>
</evidence>
<organism evidence="2 3">
    <name type="scientific">Solibacillus palustris</name>
    <dbReference type="NCBI Taxonomy" id="2908203"/>
    <lineage>
        <taxon>Bacteria</taxon>
        <taxon>Bacillati</taxon>
        <taxon>Bacillota</taxon>
        <taxon>Bacilli</taxon>
        <taxon>Bacillales</taxon>
        <taxon>Caryophanaceae</taxon>
        <taxon>Solibacillus</taxon>
    </lineage>
</organism>
<evidence type="ECO:0000313" key="3">
    <source>
        <dbReference type="Proteomes" id="UP001316087"/>
    </source>
</evidence>
<protein>
    <recommendedName>
        <fullName evidence="4">DUF4181 domain-containing protein</fullName>
    </recommendedName>
</protein>
<keyword evidence="1" id="KW-0812">Transmembrane</keyword>
<dbReference type="Proteomes" id="UP001316087">
    <property type="component" value="Unassembled WGS sequence"/>
</dbReference>
<accession>A0ABS9UBW2</accession>
<gene>
    <name evidence="2" type="ORF">LZ480_07990</name>
</gene>
<dbReference type="RefSeq" id="WP_241368884.1">
    <property type="nucleotide sequence ID" value="NZ_JAKZFC010000002.1"/>
</dbReference>
<evidence type="ECO:0000256" key="1">
    <source>
        <dbReference type="SAM" id="Phobius"/>
    </source>
</evidence>
<feature type="transmembrane region" description="Helical" evidence="1">
    <location>
        <begin position="276"/>
        <end position="293"/>
    </location>
</feature>
<keyword evidence="1" id="KW-1133">Transmembrane helix</keyword>
<feature type="transmembrane region" description="Helical" evidence="1">
    <location>
        <begin position="245"/>
        <end position="264"/>
    </location>
</feature>
<comment type="caution">
    <text evidence="2">The sequence shown here is derived from an EMBL/GenBank/DDBJ whole genome shotgun (WGS) entry which is preliminary data.</text>
</comment>
<evidence type="ECO:0000313" key="2">
    <source>
        <dbReference type="EMBL" id="MCH7321832.1"/>
    </source>
</evidence>
<name>A0ABS9UBW2_9BACL</name>
<dbReference type="EMBL" id="JAKZFC010000002">
    <property type="protein sequence ID" value="MCH7321832.1"/>
    <property type="molecule type" value="Genomic_DNA"/>
</dbReference>
<feature type="transmembrane region" description="Helical" evidence="1">
    <location>
        <begin position="179"/>
        <end position="198"/>
    </location>
</feature>
<feature type="transmembrane region" description="Helical" evidence="1">
    <location>
        <begin position="218"/>
        <end position="239"/>
    </location>
</feature>
<sequence length="295" mass="34490">MLDEKQLNHLQSIKIDEVEKQADFERIQRRINKKPFHWQLPAVAFSIVLLVLLLVATMPIPDNTVNLSSDAYLTSILVRDGEGDPKSNYYLGVSQTMAEDELKTMQASLDTLQQIEEPPVKPKVSKSYRFTYSDGSNLVFYEYLTANRIYIKDVHKGLYYEFTEGSGFISFMNTRYQTWQYLLLVIIFVLLFGGNMYIDKKMRVEEDPKRKLPMHSHYMQSIMTICYIFVLFLFFVGGMSSNANIHIAGIYLLGFVFAFINIIIEQKYDNNGWRKLRFVNISLMFPTYLYLFIQL</sequence>
<reference evidence="2 3" key="1">
    <citation type="submission" date="2022-03" db="EMBL/GenBank/DDBJ databases">
        <authorList>
            <person name="Jo J.-H."/>
            <person name="Im W.-T."/>
        </authorList>
    </citation>
    <scope>NUCLEOTIDE SEQUENCE [LARGE SCALE GENOMIC DNA]</scope>
    <source>
        <strain evidence="2 3">MA9</strain>
    </source>
</reference>
<proteinExistence type="predicted"/>
<keyword evidence="3" id="KW-1185">Reference proteome</keyword>